<organism evidence="7 8">
    <name type="scientific">Tritrichomonas musculus</name>
    <dbReference type="NCBI Taxonomy" id="1915356"/>
    <lineage>
        <taxon>Eukaryota</taxon>
        <taxon>Metamonada</taxon>
        <taxon>Parabasalia</taxon>
        <taxon>Tritrichomonadida</taxon>
        <taxon>Tritrichomonadidae</taxon>
        <taxon>Tritrichomonas</taxon>
    </lineage>
</organism>
<dbReference type="SMART" id="SM00671">
    <property type="entry name" value="SEL1"/>
    <property type="match status" value="3"/>
</dbReference>
<keyword evidence="4" id="KW-0418">Kinase</keyword>
<proteinExistence type="predicted"/>
<reference evidence="7 8" key="1">
    <citation type="submission" date="2024-04" db="EMBL/GenBank/DDBJ databases">
        <title>Tritrichomonas musculus Genome.</title>
        <authorList>
            <person name="Alves-Ferreira E."/>
            <person name="Grigg M."/>
            <person name="Lorenzi H."/>
            <person name="Galac M."/>
        </authorList>
    </citation>
    <scope>NUCLEOTIDE SEQUENCE [LARGE SCALE GENOMIC DNA]</scope>
    <source>
        <strain evidence="7 8">EAF2021</strain>
    </source>
</reference>
<name>A0ABR2JFV2_9EUKA</name>
<keyword evidence="3" id="KW-0547">Nucleotide-binding</keyword>
<dbReference type="EMBL" id="JAPFFF010000012">
    <property type="protein sequence ID" value="KAK8876675.1"/>
    <property type="molecule type" value="Genomic_DNA"/>
</dbReference>
<dbReference type="SUPFAM" id="SSF81901">
    <property type="entry name" value="HCP-like"/>
    <property type="match status" value="1"/>
</dbReference>
<keyword evidence="5" id="KW-0067">ATP-binding</keyword>
<evidence type="ECO:0000313" key="7">
    <source>
        <dbReference type="EMBL" id="KAK8876675.1"/>
    </source>
</evidence>
<dbReference type="Proteomes" id="UP001470230">
    <property type="component" value="Unassembled WGS sequence"/>
</dbReference>
<gene>
    <name evidence="7" type="ORF">M9Y10_006895</name>
</gene>
<evidence type="ECO:0000259" key="6">
    <source>
        <dbReference type="PROSITE" id="PS50011"/>
    </source>
</evidence>
<dbReference type="InterPro" id="IPR008271">
    <property type="entry name" value="Ser/Thr_kinase_AS"/>
</dbReference>
<dbReference type="SMART" id="SM00220">
    <property type="entry name" value="S_TKc"/>
    <property type="match status" value="1"/>
</dbReference>
<keyword evidence="8" id="KW-1185">Reference proteome</keyword>
<dbReference type="InterPro" id="IPR000719">
    <property type="entry name" value="Prot_kinase_dom"/>
</dbReference>
<evidence type="ECO:0000256" key="3">
    <source>
        <dbReference type="ARBA" id="ARBA00022741"/>
    </source>
</evidence>
<dbReference type="PROSITE" id="PS50011">
    <property type="entry name" value="PROTEIN_KINASE_DOM"/>
    <property type="match status" value="1"/>
</dbReference>
<evidence type="ECO:0000313" key="8">
    <source>
        <dbReference type="Proteomes" id="UP001470230"/>
    </source>
</evidence>
<dbReference type="PROSITE" id="PS00108">
    <property type="entry name" value="PROTEIN_KINASE_ST"/>
    <property type="match status" value="1"/>
</dbReference>
<dbReference type="InterPro" id="IPR006597">
    <property type="entry name" value="Sel1-like"/>
</dbReference>
<evidence type="ECO:0000256" key="2">
    <source>
        <dbReference type="ARBA" id="ARBA00022679"/>
    </source>
</evidence>
<dbReference type="InterPro" id="IPR011009">
    <property type="entry name" value="Kinase-like_dom_sf"/>
</dbReference>
<dbReference type="Gene3D" id="1.10.510.10">
    <property type="entry name" value="Transferase(Phosphotransferase) domain 1"/>
    <property type="match status" value="2"/>
</dbReference>
<dbReference type="SUPFAM" id="SSF56112">
    <property type="entry name" value="Protein kinase-like (PK-like)"/>
    <property type="match status" value="2"/>
</dbReference>
<keyword evidence="1" id="KW-0723">Serine/threonine-protein kinase</keyword>
<dbReference type="Pfam" id="PF00069">
    <property type="entry name" value="Pkinase"/>
    <property type="match status" value="1"/>
</dbReference>
<comment type="caution">
    <text evidence="7">The sequence shown here is derived from an EMBL/GenBank/DDBJ whole genome shotgun (WGS) entry which is preliminary data.</text>
</comment>
<dbReference type="PANTHER" id="PTHR24351">
    <property type="entry name" value="RIBOSOMAL PROTEIN S6 KINASE"/>
    <property type="match status" value="1"/>
</dbReference>
<dbReference type="Gene3D" id="1.25.40.10">
    <property type="entry name" value="Tetratricopeptide repeat domain"/>
    <property type="match status" value="1"/>
</dbReference>
<evidence type="ECO:0000256" key="5">
    <source>
        <dbReference type="ARBA" id="ARBA00022840"/>
    </source>
</evidence>
<accession>A0ABR2JFV2</accession>
<protein>
    <submittedName>
        <fullName evidence="7">Positive regulation of sphingomyelin catabolic process</fullName>
    </submittedName>
</protein>
<dbReference type="InterPro" id="IPR011990">
    <property type="entry name" value="TPR-like_helical_dom_sf"/>
</dbReference>
<evidence type="ECO:0000256" key="4">
    <source>
        <dbReference type="ARBA" id="ARBA00022777"/>
    </source>
</evidence>
<evidence type="ECO:0000256" key="1">
    <source>
        <dbReference type="ARBA" id="ARBA00022527"/>
    </source>
</evidence>
<dbReference type="Pfam" id="PF08238">
    <property type="entry name" value="Sel1"/>
    <property type="match status" value="3"/>
</dbReference>
<sequence length="895" mass="106963">MGWLKNIFRNPVIKLKKISPEDIGKRTSKEIRHATEEEFKRKVMPREAKEILNEIERIVQPFDKICTVANDLYKHPFMPRFYGTPDNISFVIDFIDDCTLDSIKQLHLDTFEKNIIIMEIMLTIQYFHSQKCIYRDLKPNNVIIDQNKNGIIIDLDRMIPDFERKRKDKTVDFGSNYIAPEVVSMEQFSTKADIYSVGKLIYYIFKEEKPKSSHPNLFEPELFEISEIIEDCTKEEPSERPEISELMVKMMKYFLKNIKEYEKNNFLMEKYLRIIEKCNISEQVKKELDNVYSMISNISSIFNNFQQSFKKHDIKVKNQYLQEILYKFNFYYYDDNNEQEEKYPEFQKESNVIVIDECEVYKSKYSIICFNYKLIIIKENIKSETHFINDFISKQNESEIFYLKDGNQEFLDEISTFSKHFQIDNNEFRSLFNLIIRCIISFLLKKSYNDRETKHYEEDDKIIISNDIPDESFIIIREEVFEQMKETSLIYYIPREEIMIMKRAYESEEDKEREKYNTINIPLMNRYYGYIVREEYKKYYLFEYTKGETLDKYDKNKLTYNEKCNIILKIMLTIGYFKSKGIVYEYLFPNNIIIDKDKEPILKHYEISAKHFENLSPPKENITQTNIYYLGNLIYYLSHNDTECIHKSNECLIMDKCFELIKTFYQENYSQIHDMIVIENDKNANFYLGSIYYEGLYVTSDIDKAIHCFKEASCFDHSSAKNNLGIIYKTGKGVSANPYNSVIYFEEAIRQKGDAVAMFNLAHLHLYKEIHNSDLSKAIELLVKSAINEIEFSLDLLCLAVIEKYEALNISEIEKDFEKIDKERGSKLAKRVYVKIKFQFTHDPAYYEKTYNKLKGINLVYYGEKIEYQTEKKKIEYIDKRPKINKLFYEGLGDI</sequence>
<keyword evidence="2" id="KW-0808">Transferase</keyword>
<feature type="domain" description="Protein kinase" evidence="6">
    <location>
        <begin position="17"/>
        <end position="254"/>
    </location>
</feature>